<dbReference type="PROSITE" id="PS50943">
    <property type="entry name" value="HTH_CROC1"/>
    <property type="match status" value="1"/>
</dbReference>
<organism evidence="2">
    <name type="scientific">Thermoproteus tenax</name>
    <dbReference type="NCBI Taxonomy" id="2271"/>
    <lineage>
        <taxon>Archaea</taxon>
        <taxon>Thermoproteota</taxon>
        <taxon>Thermoprotei</taxon>
        <taxon>Thermoproteales</taxon>
        <taxon>Thermoproteaceae</taxon>
        <taxon>Thermoproteus</taxon>
    </lineage>
</organism>
<dbReference type="GO" id="GO:0003677">
    <property type="term" value="F:DNA binding"/>
    <property type="evidence" value="ECO:0007669"/>
    <property type="project" value="InterPro"/>
</dbReference>
<gene>
    <name evidence="2" type="primary">mbf1</name>
</gene>
<feature type="domain" description="HTH cro/C1-type" evidence="1">
    <location>
        <begin position="75"/>
        <end position="130"/>
    </location>
</feature>
<dbReference type="OMA" id="VQCEMCG"/>
<protein>
    <submittedName>
        <fullName evidence="2">Multiprotein bridging factor</fullName>
    </submittedName>
</protein>
<dbReference type="InterPro" id="IPR010982">
    <property type="entry name" value="Lambda_DNA-bd_dom_sf"/>
</dbReference>
<dbReference type="SUPFAM" id="SSF47413">
    <property type="entry name" value="lambda repressor-like DNA-binding domains"/>
    <property type="match status" value="1"/>
</dbReference>
<sequence>MHYCDICGAPIDGEPYVIKLDNAVLHVCERCARSYGGTVKVESPPKRLVQPQQRRITKRGAEPRYEVVEEYAEVIKRARESLGLSREALASYIGVKESVLKRIESGQLMPDIELARKLEKALGVKLLEPVQQAEDQSGGYNRRELTLGDVAELRDEE</sequence>
<dbReference type="AlphaFoldDB" id="F0V6W1"/>
<evidence type="ECO:0000259" key="1">
    <source>
        <dbReference type="PROSITE" id="PS50943"/>
    </source>
</evidence>
<dbReference type="InterPro" id="IPR004451">
    <property type="entry name" value="MJ0586"/>
</dbReference>
<accession>F0V6W1</accession>
<dbReference type="NCBIfam" id="TIGR00270">
    <property type="entry name" value="multiprotein bridging factor aMBF1"/>
    <property type="match status" value="1"/>
</dbReference>
<dbReference type="EMBL" id="FR823290">
    <property type="protein sequence ID" value="CBZ41801.1"/>
    <property type="molecule type" value="Genomic_DNA"/>
</dbReference>
<dbReference type="Gene3D" id="1.10.260.40">
    <property type="entry name" value="lambda repressor-like DNA-binding domains"/>
    <property type="match status" value="1"/>
</dbReference>
<dbReference type="SMART" id="SM00530">
    <property type="entry name" value="HTH_XRE"/>
    <property type="match status" value="1"/>
</dbReference>
<dbReference type="InterPro" id="IPR001387">
    <property type="entry name" value="Cro/C1-type_HTH"/>
</dbReference>
<name>F0V6W1_THETE</name>
<dbReference type="CDD" id="cd00093">
    <property type="entry name" value="HTH_XRE"/>
    <property type="match status" value="1"/>
</dbReference>
<reference evidence="2" key="2">
    <citation type="submission" date="2011-02" db="EMBL/GenBank/DDBJ databases">
        <authorList>
            <person name="Braesen C."/>
        </authorList>
    </citation>
    <scope>NUCLEOTIDE SEQUENCE</scope>
</reference>
<dbReference type="Pfam" id="PF01381">
    <property type="entry name" value="HTH_3"/>
    <property type="match status" value="1"/>
</dbReference>
<evidence type="ECO:0000313" key="2">
    <source>
        <dbReference type="EMBL" id="CBZ41801.1"/>
    </source>
</evidence>
<proteinExistence type="predicted"/>
<reference evidence="2" key="1">
    <citation type="submission" date="2011-02" db="EMBL/GenBank/DDBJ databases">
        <title>Functional analysis of archaeal MBF1 by complementation studies in yeast.</title>
        <authorList>
            <person name="Marrero Coto J."/>
            <person name="Ehrenhofer-Murray A.E."/>
            <person name="Pons T."/>
            <person name="Siebers B."/>
        </authorList>
    </citation>
    <scope>NUCLEOTIDE SEQUENCE</scope>
</reference>